<organism evidence="1 2">
    <name type="scientific">Streptomyces racemochromogenes</name>
    <dbReference type="NCBI Taxonomy" id="67353"/>
    <lineage>
        <taxon>Bacteria</taxon>
        <taxon>Bacillati</taxon>
        <taxon>Actinomycetota</taxon>
        <taxon>Actinomycetes</taxon>
        <taxon>Kitasatosporales</taxon>
        <taxon>Streptomycetaceae</taxon>
        <taxon>Streptomyces</taxon>
    </lineage>
</organism>
<accession>A0ABW7PK04</accession>
<gene>
    <name evidence="1" type="ORF">WDV06_27100</name>
</gene>
<dbReference type="RefSeq" id="WP_395512441.1">
    <property type="nucleotide sequence ID" value="NZ_JBBDHD010000093.1"/>
</dbReference>
<evidence type="ECO:0000313" key="2">
    <source>
        <dbReference type="Proteomes" id="UP001610631"/>
    </source>
</evidence>
<sequence length="46" mass="5184">MPLMVVSSEVYICVADSRLEIMAWTGAETPTEVETPAENDWAQPEW</sequence>
<name>A0ABW7PK04_9ACTN</name>
<keyword evidence="2" id="KW-1185">Reference proteome</keyword>
<reference evidence="1 2" key="1">
    <citation type="submission" date="2024-03" db="EMBL/GenBank/DDBJ databases">
        <title>Whole genome sequencing of Streptomyces racemochromogenes, to identify antimicrobial biosynthetic gene clusters.</title>
        <authorList>
            <person name="Suryawanshi P."/>
            <person name="Krishnaraj P.U."/>
            <person name="Arun Y.P."/>
            <person name="Suryawanshi M.P."/>
            <person name="Rakshit O."/>
        </authorList>
    </citation>
    <scope>NUCLEOTIDE SEQUENCE [LARGE SCALE GENOMIC DNA]</scope>
    <source>
        <strain evidence="1 2">AUDT626</strain>
    </source>
</reference>
<protein>
    <submittedName>
        <fullName evidence="1">Uncharacterized protein</fullName>
    </submittedName>
</protein>
<comment type="caution">
    <text evidence="1">The sequence shown here is derived from an EMBL/GenBank/DDBJ whole genome shotgun (WGS) entry which is preliminary data.</text>
</comment>
<proteinExistence type="predicted"/>
<dbReference type="Proteomes" id="UP001610631">
    <property type="component" value="Unassembled WGS sequence"/>
</dbReference>
<evidence type="ECO:0000313" key="1">
    <source>
        <dbReference type="EMBL" id="MFH7598732.1"/>
    </source>
</evidence>
<dbReference type="EMBL" id="JBBDHD010000093">
    <property type="protein sequence ID" value="MFH7598732.1"/>
    <property type="molecule type" value="Genomic_DNA"/>
</dbReference>